<dbReference type="CDD" id="cd01992">
    <property type="entry name" value="TilS_N"/>
    <property type="match status" value="1"/>
</dbReference>
<comment type="caution">
    <text evidence="8">Lacks conserved residue(s) required for the propagation of feature annotation.</text>
</comment>
<evidence type="ECO:0000256" key="2">
    <source>
        <dbReference type="ARBA" id="ARBA00022490"/>
    </source>
</evidence>
<organism evidence="11 13">
    <name type="scientific">Staphylococcus capitis</name>
    <dbReference type="NCBI Taxonomy" id="29388"/>
    <lineage>
        <taxon>Bacteria</taxon>
        <taxon>Bacillati</taxon>
        <taxon>Bacillota</taxon>
        <taxon>Bacilli</taxon>
        <taxon>Bacillales</taxon>
        <taxon>Staphylococcaceae</taxon>
        <taxon>Staphylococcus</taxon>
    </lineage>
</organism>
<protein>
    <recommendedName>
        <fullName evidence="8">tRNA(Ile)-lysidine synthase</fullName>
        <ecNumber evidence="8">6.3.4.19</ecNumber>
    </recommendedName>
    <alternativeName>
        <fullName evidence="8">tRNA(Ile)-2-lysyl-cytidine synthase</fullName>
    </alternativeName>
    <alternativeName>
        <fullName evidence="8">tRNA(Ile)-lysidine synthetase</fullName>
    </alternativeName>
</protein>
<feature type="domain" description="Lysidine-tRNA(Ile) synthetase C-terminal" evidence="9">
    <location>
        <begin position="359"/>
        <end position="424"/>
    </location>
</feature>
<keyword evidence="2 8" id="KW-0963">Cytoplasm</keyword>
<accession>A0A7X9ZHA3</accession>
<evidence type="ECO:0000256" key="8">
    <source>
        <dbReference type="HAMAP-Rule" id="MF_01161"/>
    </source>
</evidence>
<dbReference type="EC" id="6.3.4.19" evidence="8"/>
<gene>
    <name evidence="8 11" type="primary">tilS</name>
    <name evidence="11" type="ORF">HHM13_04415</name>
    <name evidence="10" type="ORF">HHM24_07005</name>
</gene>
<dbReference type="Proteomes" id="UP000538955">
    <property type="component" value="Unassembled WGS sequence"/>
</dbReference>
<dbReference type="Proteomes" id="UP000550736">
    <property type="component" value="Unassembled WGS sequence"/>
</dbReference>
<comment type="similarity">
    <text evidence="8">Belongs to the tRNA(Ile)-lysidine synthase family.</text>
</comment>
<dbReference type="HAMAP" id="MF_01161">
    <property type="entry name" value="tRNA_Ile_lys_synt"/>
    <property type="match status" value="1"/>
</dbReference>
<evidence type="ECO:0000256" key="6">
    <source>
        <dbReference type="ARBA" id="ARBA00022840"/>
    </source>
</evidence>
<dbReference type="EMBL" id="JABBLX010000009">
    <property type="protein sequence ID" value="NMK97337.1"/>
    <property type="molecule type" value="Genomic_DNA"/>
</dbReference>
<dbReference type="GO" id="GO:0006400">
    <property type="term" value="P:tRNA modification"/>
    <property type="evidence" value="ECO:0007669"/>
    <property type="project" value="UniProtKB-UniRule"/>
</dbReference>
<keyword evidence="3 8" id="KW-0436">Ligase</keyword>
<dbReference type="SUPFAM" id="SSF52402">
    <property type="entry name" value="Adenine nucleotide alpha hydrolases-like"/>
    <property type="match status" value="1"/>
</dbReference>
<dbReference type="Gene3D" id="3.40.50.620">
    <property type="entry name" value="HUPs"/>
    <property type="match status" value="1"/>
</dbReference>
<comment type="catalytic activity">
    <reaction evidence="7 8">
        <text>cytidine(34) in tRNA(Ile2) + L-lysine + ATP = lysidine(34) in tRNA(Ile2) + AMP + diphosphate + H(+)</text>
        <dbReference type="Rhea" id="RHEA:43744"/>
        <dbReference type="Rhea" id="RHEA-COMP:10625"/>
        <dbReference type="Rhea" id="RHEA-COMP:10670"/>
        <dbReference type="ChEBI" id="CHEBI:15378"/>
        <dbReference type="ChEBI" id="CHEBI:30616"/>
        <dbReference type="ChEBI" id="CHEBI:32551"/>
        <dbReference type="ChEBI" id="CHEBI:33019"/>
        <dbReference type="ChEBI" id="CHEBI:82748"/>
        <dbReference type="ChEBI" id="CHEBI:83665"/>
        <dbReference type="ChEBI" id="CHEBI:456215"/>
        <dbReference type="EC" id="6.3.4.19"/>
    </reaction>
</comment>
<comment type="function">
    <text evidence="8">Ligates lysine onto the cytidine present at position 34 of the AUA codon-specific tRNA(Ile) that contains the anticodon CAU, in an ATP-dependent manner. Cytidine is converted to lysidine, thus changing the amino acid specificity of the tRNA from methionine to isoleucine.</text>
</comment>
<evidence type="ECO:0000256" key="3">
    <source>
        <dbReference type="ARBA" id="ARBA00022598"/>
    </source>
</evidence>
<sequence>MKLNTQGWNNDAHIIVAVSTGIDSMTLLHSLLNQYRDTYKTLTCVHVNHGLRAQSVEEEIFLNEYCQKNQIKLYVKHLDLSKIVDKGNSIQNEARRLRYQWFGEVIRDLNADVLLTAHHLDDQLETILYRVLSGRSTRSSLGMSDISNYEDYLVCRPLLNIYKKDIINYQEKYQVPYFEDSSNQDTKYVRNDIRQRIIPSIDNNPFLDSHHLLKLKEWHDNELQLLKEHARYFVAHFVSKNDSVAGYTFSREAFNRLNPNVKTTVMDQLLEDIVTHSTISQKTYDEWFQQIQNEKSQFNIDITDKWIIQIAYDTLIIMAKLEDNIYIKQNIMIDRPGLYQFNDYDICIKEHLPQTSYPLKVRARRNGDMFKLNGRNGHKKVSRLFIDQKIPAIEREQMPIVLTYLNEIVAIGELYVHEQFKDLITIKK</sequence>
<dbReference type="NCBIfam" id="TIGR02432">
    <property type="entry name" value="lysidine_TilS_N"/>
    <property type="match status" value="1"/>
</dbReference>
<dbReference type="AlphaFoldDB" id="A0A7X9ZHA3"/>
<dbReference type="GO" id="GO:0005524">
    <property type="term" value="F:ATP binding"/>
    <property type="evidence" value="ECO:0007669"/>
    <property type="project" value="UniProtKB-KW"/>
</dbReference>
<name>A0A7X9ZHA3_STACP</name>
<dbReference type="PANTHER" id="PTHR43033:SF1">
    <property type="entry name" value="TRNA(ILE)-LYSIDINE SYNTHASE-RELATED"/>
    <property type="match status" value="1"/>
</dbReference>
<keyword evidence="4 8" id="KW-0819">tRNA processing</keyword>
<dbReference type="PANTHER" id="PTHR43033">
    <property type="entry name" value="TRNA(ILE)-LYSIDINE SYNTHASE-RELATED"/>
    <property type="match status" value="1"/>
</dbReference>
<comment type="subcellular location">
    <subcellularLocation>
        <location evidence="1 8">Cytoplasm</location>
    </subcellularLocation>
</comment>
<evidence type="ECO:0000256" key="7">
    <source>
        <dbReference type="ARBA" id="ARBA00048539"/>
    </source>
</evidence>
<dbReference type="SMART" id="SM00977">
    <property type="entry name" value="TilS_C"/>
    <property type="match status" value="1"/>
</dbReference>
<evidence type="ECO:0000256" key="5">
    <source>
        <dbReference type="ARBA" id="ARBA00022741"/>
    </source>
</evidence>
<dbReference type="GO" id="GO:0005737">
    <property type="term" value="C:cytoplasm"/>
    <property type="evidence" value="ECO:0007669"/>
    <property type="project" value="UniProtKB-SubCell"/>
</dbReference>
<dbReference type="RefSeq" id="WP_030061156.1">
    <property type="nucleotide sequence ID" value="NZ_AP014956.1"/>
</dbReference>
<reference evidence="12 13" key="1">
    <citation type="submission" date="2020-04" db="EMBL/GenBank/DDBJ databases">
        <title>The Epidemiology and Molecular Characteristics of Linezolid-Resistant Staphylococcus capitis in Huashan Hospital, Shanghai.</title>
        <authorList>
            <person name="Ding L."/>
            <person name="Li P."/>
            <person name="Yang Y."/>
            <person name="Lin D."/>
            <person name="Xu X."/>
        </authorList>
    </citation>
    <scope>NUCLEOTIDE SEQUENCE [LARGE SCALE GENOMIC DNA]</scope>
    <source>
        <strain evidence="11 13">12-86</strain>
        <strain evidence="10 12">17-84</strain>
    </source>
</reference>
<keyword evidence="6" id="KW-0067">ATP-binding</keyword>
<dbReference type="Pfam" id="PF01171">
    <property type="entry name" value="ATP_bind_3"/>
    <property type="match status" value="1"/>
</dbReference>
<evidence type="ECO:0000313" key="13">
    <source>
        <dbReference type="Proteomes" id="UP000550736"/>
    </source>
</evidence>
<evidence type="ECO:0000313" key="10">
    <source>
        <dbReference type="EMBL" id="NMK54498.1"/>
    </source>
</evidence>
<evidence type="ECO:0000256" key="1">
    <source>
        <dbReference type="ARBA" id="ARBA00004496"/>
    </source>
</evidence>
<dbReference type="InterPro" id="IPR014729">
    <property type="entry name" value="Rossmann-like_a/b/a_fold"/>
</dbReference>
<comment type="caution">
    <text evidence="11">The sequence shown here is derived from an EMBL/GenBank/DDBJ whole genome shotgun (WGS) entry which is preliminary data.</text>
</comment>
<dbReference type="GO" id="GO:0032267">
    <property type="term" value="F:tRNA(Ile)-lysidine synthase activity"/>
    <property type="evidence" value="ECO:0007669"/>
    <property type="project" value="UniProtKB-EC"/>
</dbReference>
<keyword evidence="12" id="KW-1185">Reference proteome</keyword>
<dbReference type="InterPro" id="IPR012094">
    <property type="entry name" value="tRNA_Ile_lys_synt"/>
</dbReference>
<dbReference type="SUPFAM" id="SSF56037">
    <property type="entry name" value="PheT/TilS domain"/>
    <property type="match status" value="1"/>
</dbReference>
<dbReference type="InterPro" id="IPR012796">
    <property type="entry name" value="Lysidine-tRNA-synth_C"/>
</dbReference>
<dbReference type="NCBIfam" id="TIGR02433">
    <property type="entry name" value="lysidine_TilS_C"/>
    <property type="match status" value="1"/>
</dbReference>
<dbReference type="Pfam" id="PF11734">
    <property type="entry name" value="TilS_C"/>
    <property type="match status" value="1"/>
</dbReference>
<dbReference type="InterPro" id="IPR011063">
    <property type="entry name" value="TilS/TtcA_N"/>
</dbReference>
<evidence type="ECO:0000313" key="12">
    <source>
        <dbReference type="Proteomes" id="UP000538955"/>
    </source>
</evidence>
<evidence type="ECO:0000259" key="9">
    <source>
        <dbReference type="SMART" id="SM00977"/>
    </source>
</evidence>
<proteinExistence type="inferred from homology"/>
<dbReference type="EMBL" id="JABBMI010000059">
    <property type="protein sequence ID" value="NMK54498.1"/>
    <property type="molecule type" value="Genomic_DNA"/>
</dbReference>
<dbReference type="InterPro" id="IPR012795">
    <property type="entry name" value="tRNA_Ile_lys_synt_N"/>
</dbReference>
<evidence type="ECO:0000313" key="11">
    <source>
        <dbReference type="EMBL" id="NMK97337.1"/>
    </source>
</evidence>
<evidence type="ECO:0000256" key="4">
    <source>
        <dbReference type="ARBA" id="ARBA00022694"/>
    </source>
</evidence>
<keyword evidence="5" id="KW-0547">Nucleotide-binding</keyword>